<accession>A0AAD5GK83</accession>
<keyword evidence="2" id="KW-1185">Reference proteome</keyword>
<comment type="caution">
    <text evidence="1">The sequence shown here is derived from an EMBL/GenBank/DDBJ whole genome shotgun (WGS) entry which is preliminary data.</text>
</comment>
<gene>
    <name evidence="1" type="ORF">M8C21_025024</name>
</gene>
<sequence length="113" mass="13157">MVLLKDGSFCWDFASALVLKFLKLRVINTLSIEWFHFGLVEEHASRYKRKAYMHGSEEPYIPPVFDNSYFKQDDGLLPPPAYRVLLKDPLLSLVEKYAAVSKKKQGKERVTYE</sequence>
<proteinExistence type="predicted"/>
<protein>
    <submittedName>
        <fullName evidence="1">Uncharacterized protein</fullName>
    </submittedName>
</protein>
<feature type="non-terminal residue" evidence="1">
    <location>
        <position position="1"/>
    </location>
</feature>
<organism evidence="1 2">
    <name type="scientific">Ambrosia artemisiifolia</name>
    <name type="common">Common ragweed</name>
    <dbReference type="NCBI Taxonomy" id="4212"/>
    <lineage>
        <taxon>Eukaryota</taxon>
        <taxon>Viridiplantae</taxon>
        <taxon>Streptophyta</taxon>
        <taxon>Embryophyta</taxon>
        <taxon>Tracheophyta</taxon>
        <taxon>Spermatophyta</taxon>
        <taxon>Magnoliopsida</taxon>
        <taxon>eudicotyledons</taxon>
        <taxon>Gunneridae</taxon>
        <taxon>Pentapetalae</taxon>
        <taxon>asterids</taxon>
        <taxon>campanulids</taxon>
        <taxon>Asterales</taxon>
        <taxon>Asteraceae</taxon>
        <taxon>Asteroideae</taxon>
        <taxon>Heliantheae alliance</taxon>
        <taxon>Heliantheae</taxon>
        <taxon>Ambrosia</taxon>
    </lineage>
</organism>
<dbReference type="Proteomes" id="UP001206925">
    <property type="component" value="Unassembled WGS sequence"/>
</dbReference>
<reference evidence="1" key="1">
    <citation type="submission" date="2022-06" db="EMBL/GenBank/DDBJ databases">
        <title>Uncovering the hologenomic basis of an extraordinary plant invasion.</title>
        <authorList>
            <person name="Bieker V.C."/>
            <person name="Martin M.D."/>
            <person name="Gilbert T."/>
            <person name="Hodgins K."/>
            <person name="Battlay P."/>
            <person name="Petersen B."/>
            <person name="Wilson J."/>
        </authorList>
    </citation>
    <scope>NUCLEOTIDE SEQUENCE</scope>
    <source>
        <strain evidence="1">AA19_3_7</strain>
        <tissue evidence="1">Leaf</tissue>
    </source>
</reference>
<evidence type="ECO:0000313" key="2">
    <source>
        <dbReference type="Proteomes" id="UP001206925"/>
    </source>
</evidence>
<dbReference type="EMBL" id="JAMZMK010007586">
    <property type="protein sequence ID" value="KAI7744084.1"/>
    <property type="molecule type" value="Genomic_DNA"/>
</dbReference>
<dbReference type="AlphaFoldDB" id="A0AAD5GK83"/>
<name>A0AAD5GK83_AMBAR</name>
<evidence type="ECO:0000313" key="1">
    <source>
        <dbReference type="EMBL" id="KAI7744084.1"/>
    </source>
</evidence>